<gene>
    <name evidence="1" type="ORF">UR38_C0007G0030</name>
</gene>
<sequence>MPMLLLNKLLIGICENYDKILSNKHDNLPGEAN</sequence>
<dbReference type="EMBL" id="LBOZ01000007">
    <property type="protein sequence ID" value="KKP46902.1"/>
    <property type="molecule type" value="Genomic_DNA"/>
</dbReference>
<protein>
    <submittedName>
        <fullName evidence="1">Uncharacterized protein</fullName>
    </submittedName>
</protein>
<dbReference type="AlphaFoldDB" id="A0A0G0CU66"/>
<name>A0A0G0CU66_9BACT</name>
<proteinExistence type="predicted"/>
<evidence type="ECO:0000313" key="2">
    <source>
        <dbReference type="Proteomes" id="UP000033995"/>
    </source>
</evidence>
<evidence type="ECO:0000313" key="1">
    <source>
        <dbReference type="EMBL" id="KKP46902.1"/>
    </source>
</evidence>
<accession>A0A0G0CU66</accession>
<organism evidence="1 2">
    <name type="scientific">Candidatus Woesebacteria bacterium GW2011_GWA2_33_28</name>
    <dbReference type="NCBI Taxonomy" id="1618561"/>
    <lineage>
        <taxon>Bacteria</taxon>
        <taxon>Candidatus Woeseibacteriota</taxon>
    </lineage>
</organism>
<comment type="caution">
    <text evidence="1">The sequence shown here is derived from an EMBL/GenBank/DDBJ whole genome shotgun (WGS) entry which is preliminary data.</text>
</comment>
<dbReference type="Proteomes" id="UP000033995">
    <property type="component" value="Unassembled WGS sequence"/>
</dbReference>
<reference evidence="1 2" key="1">
    <citation type="journal article" date="2015" name="Nature">
        <title>rRNA introns, odd ribosomes, and small enigmatic genomes across a large radiation of phyla.</title>
        <authorList>
            <person name="Brown C.T."/>
            <person name="Hug L.A."/>
            <person name="Thomas B.C."/>
            <person name="Sharon I."/>
            <person name="Castelle C.J."/>
            <person name="Singh A."/>
            <person name="Wilkins M.J."/>
            <person name="Williams K.H."/>
            <person name="Banfield J.F."/>
        </authorList>
    </citation>
    <scope>NUCLEOTIDE SEQUENCE [LARGE SCALE GENOMIC DNA]</scope>
</reference>